<dbReference type="PANTHER" id="PTHR18901">
    <property type="entry name" value="2-DEOXYGLUCOSE-6-PHOSPHATE PHOSPHATASE 2"/>
    <property type="match status" value="1"/>
</dbReference>
<dbReference type="OrthoDB" id="9782449at2"/>
<dbReference type="PANTHER" id="PTHR18901:SF38">
    <property type="entry name" value="PSEUDOURIDINE-5'-PHOSPHATASE"/>
    <property type="match status" value="1"/>
</dbReference>
<dbReference type="SUPFAM" id="SSF56784">
    <property type="entry name" value="HAD-like"/>
    <property type="match status" value="1"/>
</dbReference>
<dbReference type="STRING" id="488538.SAR116_2144"/>
<dbReference type="InterPro" id="IPR023198">
    <property type="entry name" value="PGP-like_dom2"/>
</dbReference>
<dbReference type="Gene3D" id="3.40.50.1000">
    <property type="entry name" value="HAD superfamily/HAD-like"/>
    <property type="match status" value="1"/>
</dbReference>
<accession>D5BNV3</accession>
<dbReference type="KEGG" id="apb:SAR116_2144"/>
<dbReference type="Pfam" id="PF13419">
    <property type="entry name" value="HAD_2"/>
    <property type="match status" value="1"/>
</dbReference>
<sequence>MSTSELSFRGILFDMDGLLLDSERLSYESFCTTASAYDISVTMADYRQMIGLNHVTGLGILGDILPSSLDPAIFKNDWLLAYRALVDDGVPVKDGAHQLLAHLHMIGMPVAVATSSSGARARGTLKKAGLWEFIQHLTGGDEVANGKPAPDVYLDAAAKLGIDPQDCVAFEDSENGANAAIAAGIRVIQVPDLAPAMRPANPPHHLIVPNLLAGAAMIGIKFG</sequence>
<evidence type="ECO:0000313" key="1">
    <source>
        <dbReference type="EMBL" id="ADE40387.1"/>
    </source>
</evidence>
<dbReference type="InterPro" id="IPR006439">
    <property type="entry name" value="HAD-SF_hydro_IA"/>
</dbReference>
<dbReference type="NCBIfam" id="TIGR01509">
    <property type="entry name" value="HAD-SF-IA-v3"/>
    <property type="match status" value="1"/>
</dbReference>
<evidence type="ECO:0000313" key="2">
    <source>
        <dbReference type="Proteomes" id="UP000007460"/>
    </source>
</evidence>
<dbReference type="InterPro" id="IPR023214">
    <property type="entry name" value="HAD_sf"/>
</dbReference>
<organism evidence="1 2">
    <name type="scientific">Puniceispirillum marinum (strain IMCC1322)</name>
    <dbReference type="NCBI Taxonomy" id="488538"/>
    <lineage>
        <taxon>Bacteria</taxon>
        <taxon>Pseudomonadati</taxon>
        <taxon>Pseudomonadota</taxon>
        <taxon>Alphaproteobacteria</taxon>
        <taxon>Candidatus Puniceispirillales</taxon>
        <taxon>Candidatus Puniceispirillaceae</taxon>
        <taxon>Candidatus Puniceispirillum</taxon>
    </lineage>
</organism>
<dbReference type="Gene3D" id="1.10.150.240">
    <property type="entry name" value="Putative phosphatase, domain 2"/>
    <property type="match status" value="1"/>
</dbReference>
<dbReference type="InterPro" id="IPR041492">
    <property type="entry name" value="HAD_2"/>
</dbReference>
<name>D5BNV3_PUNMI</name>
<dbReference type="SFLD" id="SFLDS00003">
    <property type="entry name" value="Haloacid_Dehalogenase"/>
    <property type="match status" value="1"/>
</dbReference>
<keyword evidence="1" id="KW-0378">Hydrolase</keyword>
<dbReference type="InterPro" id="IPR036412">
    <property type="entry name" value="HAD-like_sf"/>
</dbReference>
<dbReference type="HOGENOM" id="CLU_045011_13_3_5"/>
<gene>
    <name evidence="1" type="ordered locus">SAR116_2144</name>
</gene>
<dbReference type="CDD" id="cd07505">
    <property type="entry name" value="HAD_BPGM-like"/>
    <property type="match status" value="1"/>
</dbReference>
<dbReference type="EC" id="3.1.3.18" evidence="1"/>
<dbReference type="eggNOG" id="COG0637">
    <property type="taxonomic scope" value="Bacteria"/>
</dbReference>
<dbReference type="RefSeq" id="WP_013047014.1">
    <property type="nucleotide sequence ID" value="NC_014010.1"/>
</dbReference>
<proteinExistence type="predicted"/>
<reference evidence="1 2" key="1">
    <citation type="journal article" date="2010" name="J. Bacteriol.">
        <title>Complete genome sequence of "Candidatus Puniceispirillum marinum" IMCC1322, a representative of the SAR116 clade in the Alphaproteobacteria.</title>
        <authorList>
            <person name="Oh H.M."/>
            <person name="Kwon K.K."/>
            <person name="Kang I."/>
            <person name="Kang S.G."/>
            <person name="Lee J.H."/>
            <person name="Kim S.J."/>
            <person name="Cho J.C."/>
        </authorList>
    </citation>
    <scope>NUCLEOTIDE SEQUENCE [LARGE SCALE GENOMIC DNA]</scope>
    <source>
        <strain evidence="1 2">IMCC1322</strain>
    </source>
</reference>
<dbReference type="AlphaFoldDB" id="D5BNV3"/>
<dbReference type="Proteomes" id="UP000007460">
    <property type="component" value="Chromosome"/>
</dbReference>
<keyword evidence="2" id="KW-1185">Reference proteome</keyword>
<protein>
    <submittedName>
        <fullName evidence="1">Phosphoglycolate phosphatase</fullName>
        <ecNumber evidence="1">3.1.3.18</ecNumber>
    </submittedName>
</protein>
<dbReference type="EMBL" id="CP001751">
    <property type="protein sequence ID" value="ADE40387.1"/>
    <property type="molecule type" value="Genomic_DNA"/>
</dbReference>
<dbReference type="GO" id="GO:0008967">
    <property type="term" value="F:phosphoglycolate phosphatase activity"/>
    <property type="evidence" value="ECO:0007669"/>
    <property type="project" value="UniProtKB-EC"/>
</dbReference>
<dbReference type="SFLD" id="SFLDG01129">
    <property type="entry name" value="C1.5:_HAD__Beta-PGM__Phosphata"/>
    <property type="match status" value="1"/>
</dbReference>